<evidence type="ECO:0000313" key="4">
    <source>
        <dbReference type="EMBL" id="SEM54307.1"/>
    </source>
</evidence>
<dbReference type="AlphaFoldDB" id="A0A1H7Z9W6"/>
<feature type="domain" description="Peptidase M16 C-terminal" evidence="3">
    <location>
        <begin position="199"/>
        <end position="377"/>
    </location>
</feature>
<reference evidence="5" key="1">
    <citation type="submission" date="2016-10" db="EMBL/GenBank/DDBJ databases">
        <authorList>
            <person name="Varghese N."/>
            <person name="Submissions S."/>
        </authorList>
    </citation>
    <scope>NUCLEOTIDE SEQUENCE [LARGE SCALE GENOMIC DNA]</scope>
    <source>
        <strain evidence="5">DSM 18733</strain>
    </source>
</reference>
<keyword evidence="5" id="KW-1185">Reference proteome</keyword>
<feature type="signal peptide" evidence="1">
    <location>
        <begin position="1"/>
        <end position="20"/>
    </location>
</feature>
<proteinExistence type="predicted"/>
<protein>
    <submittedName>
        <fullName evidence="4">Predicted Zn-dependent peptidase</fullName>
    </submittedName>
</protein>
<dbReference type="EMBL" id="FOAF01000015">
    <property type="protein sequence ID" value="SEM54307.1"/>
    <property type="molecule type" value="Genomic_DNA"/>
</dbReference>
<evidence type="ECO:0000259" key="3">
    <source>
        <dbReference type="Pfam" id="PF05193"/>
    </source>
</evidence>
<keyword evidence="1" id="KW-0732">Signal</keyword>
<feature type="domain" description="Peptidase M16 N-terminal" evidence="2">
    <location>
        <begin position="56"/>
        <end position="168"/>
    </location>
</feature>
<sequence>MKRFCIYTLLFFVSIAISFAQVDRTKYPAPGPAPQINIGEAETFTLPNGLKVFVVENHKLPRVTFSLVLDRSPLLEGDKAGLTSFVGEMLMGGTTSRSKDQIDEEIDGIGGNINFGSASASASSLTKYQDKLLTLFSDILLNPSFPQTELDKLKKQAISGLASAKDDPNAISSKVTNVVLYGKDHPYGEFETEKTVSNVQVQDIKQYYDTYFKPNIGYLAVVGDITKKDAEQLVTKYFGGWKQGEVKKVDWPVPVAPEKTKVILVDRPTSVQSVIKVAYPIVLKYNDADAIPVKVLNNILGGGSTGRLFQNLRENKGYTYGAYSTISPDKIVGSVSADASVRTEVTDSAVYQFLAELRRLDEKSITEEELTSSKAILSGSFGRSLEQPSTIASFAINTELQQLPKDYYKNYLKNLDTVTVEQLNGIAPAYIKPNNAYIVVVGNTGAFKDKIKQFGDIEYYTNTGMPAVTTTIKDANITAEVVIKKYLDAIGGEGKLAAVKTFKSVQEAEVQGMKITAELVVDQTKPIAVQTMKMGPQIVSKFIINKDKALITAQGKEQEAPADIFKSLKNALTVFPELNYKKEGAHLNLDGITKINDEDAYKLIVTTSEGDKITNYYSVSSGLKLKSESATEGEAEFNEYKEYQGVKLPALSTVKNPNIPVPLKMIAVEQVINPKLSPEDLK</sequence>
<dbReference type="InterPro" id="IPR011249">
    <property type="entry name" value="Metalloenz_LuxS/M16"/>
</dbReference>
<dbReference type="SUPFAM" id="SSF63411">
    <property type="entry name" value="LuxS/MPP-like metallohydrolase"/>
    <property type="match status" value="2"/>
</dbReference>
<dbReference type="PANTHER" id="PTHR11851">
    <property type="entry name" value="METALLOPROTEASE"/>
    <property type="match status" value="1"/>
</dbReference>
<name>A0A1H7Z9W6_OLID1</name>
<evidence type="ECO:0000313" key="5">
    <source>
        <dbReference type="Proteomes" id="UP000199421"/>
    </source>
</evidence>
<dbReference type="Pfam" id="PF00675">
    <property type="entry name" value="Peptidase_M16"/>
    <property type="match status" value="1"/>
</dbReference>
<accession>A0A1H7Z9W6</accession>
<dbReference type="STRING" id="407022.SAMN05661044_05455"/>
<dbReference type="GO" id="GO:0046872">
    <property type="term" value="F:metal ion binding"/>
    <property type="evidence" value="ECO:0007669"/>
    <property type="project" value="InterPro"/>
</dbReference>
<dbReference type="OrthoDB" id="9811314at2"/>
<dbReference type="RefSeq" id="WP_093332716.1">
    <property type="nucleotide sequence ID" value="NZ_FOAF01000015.1"/>
</dbReference>
<dbReference type="InterPro" id="IPR007863">
    <property type="entry name" value="Peptidase_M16_C"/>
</dbReference>
<feature type="chain" id="PRO_5011480094" evidence="1">
    <location>
        <begin position="21"/>
        <end position="682"/>
    </location>
</feature>
<dbReference type="PANTHER" id="PTHR11851:SF224">
    <property type="entry name" value="PROCESSING PROTEASE"/>
    <property type="match status" value="1"/>
</dbReference>
<dbReference type="Proteomes" id="UP000199421">
    <property type="component" value="Unassembled WGS sequence"/>
</dbReference>
<dbReference type="Gene3D" id="3.30.830.10">
    <property type="entry name" value="Metalloenzyme, LuxS/M16 peptidase-like"/>
    <property type="match status" value="2"/>
</dbReference>
<dbReference type="Pfam" id="PF05193">
    <property type="entry name" value="Peptidase_M16_C"/>
    <property type="match status" value="1"/>
</dbReference>
<dbReference type="InterPro" id="IPR011765">
    <property type="entry name" value="Pept_M16_N"/>
</dbReference>
<gene>
    <name evidence="4" type="ORF">SAMN05661044_05455</name>
</gene>
<evidence type="ECO:0000256" key="1">
    <source>
        <dbReference type="SAM" id="SignalP"/>
    </source>
</evidence>
<evidence type="ECO:0000259" key="2">
    <source>
        <dbReference type="Pfam" id="PF00675"/>
    </source>
</evidence>
<organism evidence="4 5">
    <name type="scientific">Olivibacter domesticus</name>
    <name type="common">Pseudosphingobacterium domesticum</name>
    <dbReference type="NCBI Taxonomy" id="407022"/>
    <lineage>
        <taxon>Bacteria</taxon>
        <taxon>Pseudomonadati</taxon>
        <taxon>Bacteroidota</taxon>
        <taxon>Sphingobacteriia</taxon>
        <taxon>Sphingobacteriales</taxon>
        <taxon>Sphingobacteriaceae</taxon>
        <taxon>Olivibacter</taxon>
    </lineage>
</organism>
<dbReference type="InterPro" id="IPR050361">
    <property type="entry name" value="MPP/UQCRC_Complex"/>
</dbReference>